<gene>
    <name evidence="2" type="ORF">Tcan_17987</name>
</gene>
<protein>
    <submittedName>
        <fullName evidence="2">Uncharacterized protein</fullName>
    </submittedName>
</protein>
<feature type="compositionally biased region" description="Polar residues" evidence="1">
    <location>
        <begin position="119"/>
        <end position="128"/>
    </location>
</feature>
<proteinExistence type="predicted"/>
<comment type="caution">
    <text evidence="2">The sequence shown here is derived from an EMBL/GenBank/DDBJ whole genome shotgun (WGS) entry which is preliminary data.</text>
</comment>
<dbReference type="Proteomes" id="UP000031036">
    <property type="component" value="Unassembled WGS sequence"/>
</dbReference>
<evidence type="ECO:0000256" key="1">
    <source>
        <dbReference type="SAM" id="MobiDB-lite"/>
    </source>
</evidence>
<dbReference type="AlphaFoldDB" id="A0A0B2W521"/>
<organism evidence="2 3">
    <name type="scientific">Toxocara canis</name>
    <name type="common">Canine roundworm</name>
    <dbReference type="NCBI Taxonomy" id="6265"/>
    <lineage>
        <taxon>Eukaryota</taxon>
        <taxon>Metazoa</taxon>
        <taxon>Ecdysozoa</taxon>
        <taxon>Nematoda</taxon>
        <taxon>Chromadorea</taxon>
        <taxon>Rhabditida</taxon>
        <taxon>Spirurina</taxon>
        <taxon>Ascaridomorpha</taxon>
        <taxon>Ascaridoidea</taxon>
        <taxon>Toxocaridae</taxon>
        <taxon>Toxocara</taxon>
    </lineage>
</organism>
<dbReference type="EMBL" id="JPKZ01000075">
    <property type="protein sequence ID" value="KHN89068.1"/>
    <property type="molecule type" value="Genomic_DNA"/>
</dbReference>
<sequence length="244" mass="27947">MKRELKSTTTMKKAVELGQAHLQYPRKLLKYIVMKVIVDRKRDYSSADPWAVFFYSLYKPKKPFRYGFASGIETERVIGNAGEQIVERVDECSDEKAMSVRAENAGNRSAMKDKETHLSTESNGHVTASDSLQEGQIKNAISEKFVLKNIAEARKTRVLLEVDQKGMRFVHHRSSEIKFCNECKRARLEVCNRARRSRSELPRWDGSRVSLMLDGRLTLPRPFYLPAIPKHCPVVHSPTSTLFS</sequence>
<name>A0A0B2W521_TOXCA</name>
<evidence type="ECO:0000313" key="3">
    <source>
        <dbReference type="Proteomes" id="UP000031036"/>
    </source>
</evidence>
<reference evidence="2 3" key="1">
    <citation type="submission" date="2014-11" db="EMBL/GenBank/DDBJ databases">
        <title>Genetic blueprint of the zoonotic pathogen Toxocara canis.</title>
        <authorList>
            <person name="Zhu X.-Q."/>
            <person name="Korhonen P.K."/>
            <person name="Cai H."/>
            <person name="Young N.D."/>
            <person name="Nejsum P."/>
            <person name="von Samson-Himmelstjerna G."/>
            <person name="Boag P.R."/>
            <person name="Tan P."/>
            <person name="Li Q."/>
            <person name="Min J."/>
            <person name="Yang Y."/>
            <person name="Wang X."/>
            <person name="Fang X."/>
            <person name="Hall R.S."/>
            <person name="Hofmann A."/>
            <person name="Sternberg P.W."/>
            <person name="Jex A.R."/>
            <person name="Gasser R.B."/>
        </authorList>
    </citation>
    <scope>NUCLEOTIDE SEQUENCE [LARGE SCALE GENOMIC DNA]</scope>
    <source>
        <strain evidence="2">PN_DK_2014</strain>
    </source>
</reference>
<accession>A0A0B2W521</accession>
<evidence type="ECO:0000313" key="2">
    <source>
        <dbReference type="EMBL" id="KHN89068.1"/>
    </source>
</evidence>
<keyword evidence="3" id="KW-1185">Reference proteome</keyword>
<feature type="region of interest" description="Disordered" evidence="1">
    <location>
        <begin position="105"/>
        <end position="128"/>
    </location>
</feature>